<feature type="repeat" description="WD" evidence="4">
    <location>
        <begin position="219"/>
        <end position="260"/>
    </location>
</feature>
<evidence type="ECO:0000256" key="1">
    <source>
        <dbReference type="ARBA" id="ARBA00009890"/>
    </source>
</evidence>
<dbReference type="Gene3D" id="2.130.10.10">
    <property type="entry name" value="YVTN repeat-like/Quinoprotein amine dehydrogenase"/>
    <property type="match status" value="1"/>
</dbReference>
<dbReference type="CDD" id="cd00200">
    <property type="entry name" value="WD40"/>
    <property type="match status" value="1"/>
</dbReference>
<dbReference type="GO" id="GO:0032956">
    <property type="term" value="P:regulation of actin cytoskeleton organization"/>
    <property type="evidence" value="ECO:0007669"/>
    <property type="project" value="TreeGrafter"/>
</dbReference>
<dbReference type="PROSITE" id="PS50082">
    <property type="entry name" value="WD_REPEATS_2"/>
    <property type="match status" value="4"/>
</dbReference>
<feature type="repeat" description="WD" evidence="4">
    <location>
        <begin position="86"/>
        <end position="127"/>
    </location>
</feature>
<dbReference type="InterPro" id="IPR015943">
    <property type="entry name" value="WD40/YVTN_repeat-like_dom_sf"/>
</dbReference>
<feature type="repeat" description="WD" evidence="4">
    <location>
        <begin position="264"/>
        <end position="305"/>
    </location>
</feature>
<dbReference type="Proteomes" id="UP000095358">
    <property type="component" value="Unassembled WGS sequence"/>
</dbReference>
<reference evidence="6" key="1">
    <citation type="journal article" date="2016" name="Genome Announc.">
        <title>Genome sequences of three species of Hanseniaspora isolated from spontaneous wine fermentations.</title>
        <authorList>
            <person name="Sternes P.R."/>
            <person name="Lee D."/>
            <person name="Kutyna D.R."/>
            <person name="Borneman A.R."/>
        </authorList>
    </citation>
    <scope>NUCLEOTIDE SEQUENCE [LARGE SCALE GENOMIC DNA]</scope>
    <source>
        <strain evidence="6">AWRI3580</strain>
    </source>
</reference>
<dbReference type="GO" id="GO:0031931">
    <property type="term" value="C:TORC1 complex"/>
    <property type="evidence" value="ECO:0007669"/>
    <property type="project" value="InterPro"/>
</dbReference>
<dbReference type="InterPro" id="IPR020472">
    <property type="entry name" value="WD40_PAC1"/>
</dbReference>
<keyword evidence="3" id="KW-0677">Repeat</keyword>
<dbReference type="AlphaFoldDB" id="A0A1E5RJF5"/>
<evidence type="ECO:0000256" key="3">
    <source>
        <dbReference type="ARBA" id="ARBA00022737"/>
    </source>
</evidence>
<dbReference type="InterPro" id="IPR019775">
    <property type="entry name" value="WD40_repeat_CS"/>
</dbReference>
<dbReference type="PANTHER" id="PTHR19842">
    <property type="entry name" value="G BETA-LIKE PROTEIN GBL"/>
    <property type="match status" value="1"/>
</dbReference>
<dbReference type="PROSITE" id="PS50294">
    <property type="entry name" value="WD_REPEATS_REGION"/>
    <property type="match status" value="3"/>
</dbReference>
<dbReference type="InterPro" id="IPR001680">
    <property type="entry name" value="WD40_rpt"/>
</dbReference>
<keyword evidence="6" id="KW-1185">Reference proteome</keyword>
<dbReference type="VEuPathDB" id="FungiDB:AWRI3580_g2600"/>
<dbReference type="OrthoDB" id="400at2759"/>
<dbReference type="PANTHER" id="PTHR19842:SF0">
    <property type="entry name" value="TARGET OF RAPAMYCIN COMPLEX SUBUNIT LST8"/>
    <property type="match status" value="1"/>
</dbReference>
<dbReference type="SUPFAM" id="SSF50978">
    <property type="entry name" value="WD40 repeat-like"/>
    <property type="match status" value="1"/>
</dbReference>
<evidence type="ECO:0000313" key="5">
    <source>
        <dbReference type="EMBL" id="OEJ87016.1"/>
    </source>
</evidence>
<dbReference type="SMART" id="SM00320">
    <property type="entry name" value="WD40"/>
    <property type="match status" value="6"/>
</dbReference>
<keyword evidence="2 4" id="KW-0853">WD repeat</keyword>
<evidence type="ECO:0000256" key="2">
    <source>
        <dbReference type="ARBA" id="ARBA00022574"/>
    </source>
</evidence>
<evidence type="ECO:0000256" key="4">
    <source>
        <dbReference type="PROSITE-ProRule" id="PRU00221"/>
    </source>
</evidence>
<dbReference type="InterPro" id="IPR037588">
    <property type="entry name" value="MLST8"/>
</dbReference>
<accession>A0A1E5RJF5</accession>
<dbReference type="EMBL" id="LPNN01000005">
    <property type="protein sequence ID" value="OEJ87016.1"/>
    <property type="molecule type" value="Genomic_DNA"/>
</dbReference>
<proteinExistence type="inferred from homology"/>
<dbReference type="InterPro" id="IPR036322">
    <property type="entry name" value="WD40_repeat_dom_sf"/>
</dbReference>
<protein>
    <submittedName>
        <fullName evidence="5">Target of rapamycin complex subunit LST8</fullName>
    </submittedName>
</protein>
<name>A0A1E5RJF5_HANUV</name>
<feature type="repeat" description="WD" evidence="4">
    <location>
        <begin position="134"/>
        <end position="168"/>
    </location>
</feature>
<gene>
    <name evidence="5" type="ORF">AWRI3580_g2600</name>
</gene>
<dbReference type="STRING" id="29833.A0A1E5RJF5"/>
<dbReference type="Pfam" id="PF00400">
    <property type="entry name" value="WD40"/>
    <property type="match status" value="4"/>
</dbReference>
<evidence type="ECO:0000313" key="6">
    <source>
        <dbReference type="Proteomes" id="UP000095358"/>
    </source>
</evidence>
<comment type="similarity">
    <text evidence="1">Belongs to the WD repeat LST8 family.</text>
</comment>
<dbReference type="PRINTS" id="PR00320">
    <property type="entry name" value="GPROTEINBRPT"/>
</dbReference>
<dbReference type="GO" id="GO:0031929">
    <property type="term" value="P:TOR signaling"/>
    <property type="evidence" value="ECO:0007669"/>
    <property type="project" value="InterPro"/>
</dbReference>
<dbReference type="PROSITE" id="PS00678">
    <property type="entry name" value="WD_REPEATS_1"/>
    <property type="match status" value="4"/>
</dbReference>
<sequence length="321" mass="35493">MSVLLVSGGYDHQICFWEALTGVCSRTIAHPDSQINKLRISHSKEILAAAGNPNIRLYNINRGEVPQQKQNKSSGASNTNDVLTTLEGHKSNVTSIQFQQDDKWLVSSGEDGTIKVWDIRAPNVQRNYKTNCPINEVVIHPNQGELISCDADGRIKIWDLSYNKCSATIVPEDADNSLQSLSVANDGSVLIAGNKKGHCYVWDMPNHTDATLLSPLAKFRAHTTFITKLLISQDSKHLATCSADGSARVWDISDLNNIILKQTLDGHKRWVWDCSFSADSAYLVTASTDHFVRLWDLSSNEIVRQYSGHSKGVTCVALNDI</sequence>
<dbReference type="GO" id="GO:0031932">
    <property type="term" value="C:TORC2 complex"/>
    <property type="evidence" value="ECO:0007669"/>
    <property type="project" value="InterPro"/>
</dbReference>
<comment type="caution">
    <text evidence="5">The sequence shown here is derived from an EMBL/GenBank/DDBJ whole genome shotgun (WGS) entry which is preliminary data.</text>
</comment>
<organism evidence="5 6">
    <name type="scientific">Hanseniaspora uvarum</name>
    <name type="common">Yeast</name>
    <name type="synonym">Kloeckera apiculata</name>
    <dbReference type="NCBI Taxonomy" id="29833"/>
    <lineage>
        <taxon>Eukaryota</taxon>
        <taxon>Fungi</taxon>
        <taxon>Dikarya</taxon>
        <taxon>Ascomycota</taxon>
        <taxon>Saccharomycotina</taxon>
        <taxon>Saccharomycetes</taxon>
        <taxon>Saccharomycodales</taxon>
        <taxon>Saccharomycodaceae</taxon>
        <taxon>Hanseniaspora</taxon>
    </lineage>
</organism>